<dbReference type="STRING" id="1193682.BJP25_12130"/>
<dbReference type="AlphaFoldDB" id="A0A1Q9LR41"/>
<comment type="caution">
    <text evidence="1">The sequence shown here is derived from an EMBL/GenBank/DDBJ whole genome shotgun (WGS) entry which is preliminary data.</text>
</comment>
<reference evidence="1 2" key="1">
    <citation type="submission" date="2016-10" db="EMBL/GenBank/DDBJ databases">
        <title>The Draft Genome Sequence of Actinokineospora bangkokensis 44EHWT reveals the biosynthetic pathway of antifungal compounds Thailandins with unusual extender unit butylmalonyl-CoA.</title>
        <authorList>
            <person name="Greule A."/>
            <person name="Intra B."/>
            <person name="Flemming S."/>
            <person name="Rommel M.G."/>
            <person name="Panbangred W."/>
            <person name="Bechthold A."/>
        </authorList>
    </citation>
    <scope>NUCLEOTIDE SEQUENCE [LARGE SCALE GENOMIC DNA]</scope>
    <source>
        <strain evidence="1 2">44EHW</strain>
    </source>
</reference>
<protein>
    <submittedName>
        <fullName evidence="1">Uncharacterized protein</fullName>
    </submittedName>
</protein>
<gene>
    <name evidence="1" type="ORF">BJP25_12130</name>
</gene>
<dbReference type="Proteomes" id="UP000186040">
    <property type="component" value="Unassembled WGS sequence"/>
</dbReference>
<evidence type="ECO:0000313" key="1">
    <source>
        <dbReference type="EMBL" id="OLR94488.1"/>
    </source>
</evidence>
<keyword evidence="2" id="KW-1185">Reference proteome</keyword>
<name>A0A1Q9LR41_9PSEU</name>
<sequence>MTTTEHPTPTHQILRALLGETVHALAMPAHLGAQAHHQLRLCLLTTPIHHTPTGTWVFLTQPPETPAHRTLTALHALGVIPQNVQVEQLPTCPDQWVTPPRTPAPWATVAAATRRAATHT</sequence>
<dbReference type="EMBL" id="MKQR01000007">
    <property type="protein sequence ID" value="OLR94488.1"/>
    <property type="molecule type" value="Genomic_DNA"/>
</dbReference>
<evidence type="ECO:0000313" key="2">
    <source>
        <dbReference type="Proteomes" id="UP000186040"/>
    </source>
</evidence>
<accession>A0A1Q9LR41</accession>
<organism evidence="1 2">
    <name type="scientific">Actinokineospora bangkokensis</name>
    <dbReference type="NCBI Taxonomy" id="1193682"/>
    <lineage>
        <taxon>Bacteria</taxon>
        <taxon>Bacillati</taxon>
        <taxon>Actinomycetota</taxon>
        <taxon>Actinomycetes</taxon>
        <taxon>Pseudonocardiales</taxon>
        <taxon>Pseudonocardiaceae</taxon>
        <taxon>Actinokineospora</taxon>
    </lineage>
</organism>
<proteinExistence type="predicted"/>
<dbReference type="RefSeq" id="WP_075973867.1">
    <property type="nucleotide sequence ID" value="NZ_MKQR01000007.1"/>
</dbReference>
<dbReference type="OrthoDB" id="4546644at2"/>